<dbReference type="Proteomes" id="UP000556700">
    <property type="component" value="Unassembled WGS sequence"/>
</dbReference>
<keyword evidence="7" id="KW-1185">Reference proteome</keyword>
<keyword evidence="4" id="KW-0378">Hydrolase</keyword>
<keyword evidence="4" id="KW-0472">Membrane</keyword>
<dbReference type="NCBIfam" id="TIGR02227">
    <property type="entry name" value="sigpep_I_bact"/>
    <property type="match status" value="1"/>
</dbReference>
<keyword evidence="4" id="KW-1133">Transmembrane helix</keyword>
<comment type="subcellular location">
    <subcellularLocation>
        <location evidence="4">Membrane</location>
        <topology evidence="4">Single-pass type II membrane protein</topology>
    </subcellularLocation>
</comment>
<dbReference type="GO" id="GO:0004252">
    <property type="term" value="F:serine-type endopeptidase activity"/>
    <property type="evidence" value="ECO:0007669"/>
    <property type="project" value="InterPro"/>
</dbReference>
<dbReference type="RefSeq" id="WP_083480876.1">
    <property type="nucleotide sequence ID" value="NZ_CAIJDO010000326.1"/>
</dbReference>
<comment type="catalytic activity">
    <reaction evidence="4">
        <text>Cleavage of hydrophobic, N-terminal signal or leader sequences from secreted and periplasmic proteins.</text>
        <dbReference type="EC" id="3.4.21.89"/>
    </reaction>
</comment>
<dbReference type="CDD" id="cd06530">
    <property type="entry name" value="S26_SPase_I"/>
    <property type="match status" value="2"/>
</dbReference>
<feature type="active site" evidence="3">
    <location>
        <position position="82"/>
    </location>
</feature>
<dbReference type="InterPro" id="IPR019533">
    <property type="entry name" value="Peptidase_S26"/>
</dbReference>
<feature type="transmembrane region" description="Helical" evidence="4">
    <location>
        <begin position="6"/>
        <end position="31"/>
    </location>
</feature>
<feature type="active site" evidence="3">
    <location>
        <position position="164"/>
    </location>
</feature>
<accession>A0A6V6ZDN0</accession>
<proteinExistence type="inferred from homology"/>
<dbReference type="Gene3D" id="2.10.109.10">
    <property type="entry name" value="Umud Fragment, subunit A"/>
    <property type="match status" value="2"/>
</dbReference>
<sequence>MIKKILISSLLLFLIVLGLFWLSAAILLFIVTYSIISHYIKLIKHSFLKKTIKCIVVFLFLLSSLIFSRMLILDLFRIPSSSMENLFYPGDIIVVNKLKYGPKLPRSPFDIPFINLAFYNNKNALSRIKSNWWNYNRLAGTTNVKRGDVFVFSLDISRKYFVVKRCVGLPGDTIKIIKGEVYANSTLYNSPETVKNSCNFRLKNKKKFFTIIDSLKIEENLIYDNSSPNWASGIFSKHELQILQKMNCIDSIKKNIDHLNVAQEELLKTTDSRWTLDDMGPIIIPKKGMEIDLNPDNFLLYKKIFNLFENSIIIQRNGIYFIDGEKETTYKFKLNYYFMMGDNRKGTSDSRSWGFLPESNVIGKVQCVLFSNKNK</sequence>
<dbReference type="SUPFAM" id="SSF51306">
    <property type="entry name" value="LexA/Signal peptidase"/>
    <property type="match status" value="2"/>
</dbReference>
<name>A0A6V6ZDN0_9FLAO</name>
<comment type="caution">
    <text evidence="4">Lacks conserved residue(s) required for the propagation of feature annotation.</text>
</comment>
<comment type="caution">
    <text evidence="6">The sequence shown here is derived from an EMBL/GenBank/DDBJ whole genome shotgun (WGS) entry which is preliminary data.</text>
</comment>
<organism evidence="6 7">
    <name type="scientific">Flavobacterium chungangense</name>
    <dbReference type="NCBI Taxonomy" id="554283"/>
    <lineage>
        <taxon>Bacteria</taxon>
        <taxon>Pseudomonadati</taxon>
        <taxon>Bacteroidota</taxon>
        <taxon>Flavobacteriia</taxon>
        <taxon>Flavobacteriales</taxon>
        <taxon>Flavobacteriaceae</taxon>
        <taxon>Flavobacterium</taxon>
    </lineage>
</organism>
<dbReference type="PRINTS" id="PR00727">
    <property type="entry name" value="LEADERPTASE"/>
</dbReference>
<dbReference type="GO" id="GO:0009003">
    <property type="term" value="F:signal peptidase activity"/>
    <property type="evidence" value="ECO:0007669"/>
    <property type="project" value="UniProtKB-EC"/>
</dbReference>
<evidence type="ECO:0000256" key="1">
    <source>
        <dbReference type="ARBA" id="ARBA00009370"/>
    </source>
</evidence>
<evidence type="ECO:0000313" key="7">
    <source>
        <dbReference type="Proteomes" id="UP000556700"/>
    </source>
</evidence>
<feature type="domain" description="Peptidase S26" evidence="5">
    <location>
        <begin position="334"/>
        <end position="369"/>
    </location>
</feature>
<dbReference type="GO" id="GO:0006465">
    <property type="term" value="P:signal peptide processing"/>
    <property type="evidence" value="ECO:0007669"/>
    <property type="project" value="InterPro"/>
</dbReference>
<keyword evidence="4" id="KW-0812">Transmembrane</keyword>
<dbReference type="EMBL" id="CAIJDO010000326">
    <property type="protein sequence ID" value="CAD0009890.1"/>
    <property type="molecule type" value="Genomic_DNA"/>
</dbReference>
<protein>
    <recommendedName>
        <fullName evidence="2 4">Signal peptidase I</fullName>
        <ecNumber evidence="4">3.4.21.89</ecNumber>
    </recommendedName>
</protein>
<evidence type="ECO:0000256" key="3">
    <source>
        <dbReference type="PIRSR" id="PIRSR600223-1"/>
    </source>
</evidence>
<evidence type="ECO:0000259" key="5">
    <source>
        <dbReference type="Pfam" id="PF10502"/>
    </source>
</evidence>
<evidence type="ECO:0000313" key="6">
    <source>
        <dbReference type="EMBL" id="CAD0009890.1"/>
    </source>
</evidence>
<gene>
    <name evidence="6" type="ORF">FLACHUCJ7_04530</name>
</gene>
<dbReference type="InterPro" id="IPR000223">
    <property type="entry name" value="Pept_S26A_signal_pept_1"/>
</dbReference>
<dbReference type="EC" id="3.4.21.89" evidence="4"/>
<dbReference type="GO" id="GO:0016020">
    <property type="term" value="C:membrane"/>
    <property type="evidence" value="ECO:0007669"/>
    <property type="project" value="UniProtKB-SubCell"/>
</dbReference>
<dbReference type="PANTHER" id="PTHR43390">
    <property type="entry name" value="SIGNAL PEPTIDASE I"/>
    <property type="match status" value="1"/>
</dbReference>
<evidence type="ECO:0000256" key="2">
    <source>
        <dbReference type="ARBA" id="ARBA00019232"/>
    </source>
</evidence>
<feature type="transmembrane region" description="Helical" evidence="4">
    <location>
        <begin position="52"/>
        <end position="72"/>
    </location>
</feature>
<feature type="domain" description="Peptidase S26" evidence="5">
    <location>
        <begin position="54"/>
        <end position="206"/>
    </location>
</feature>
<comment type="similarity">
    <text evidence="1 4">Belongs to the peptidase S26 family.</text>
</comment>
<dbReference type="PANTHER" id="PTHR43390:SF1">
    <property type="entry name" value="CHLOROPLAST PROCESSING PEPTIDASE"/>
    <property type="match status" value="1"/>
</dbReference>
<dbReference type="InterPro" id="IPR036286">
    <property type="entry name" value="LexA/Signal_pep-like_sf"/>
</dbReference>
<dbReference type="AlphaFoldDB" id="A0A6V6ZDN0"/>
<dbReference type="Pfam" id="PF10502">
    <property type="entry name" value="Peptidase_S26"/>
    <property type="match status" value="2"/>
</dbReference>
<evidence type="ECO:0000256" key="4">
    <source>
        <dbReference type="RuleBase" id="RU362042"/>
    </source>
</evidence>
<reference evidence="6 7" key="1">
    <citation type="submission" date="2020-06" db="EMBL/GenBank/DDBJ databases">
        <authorList>
            <person name="Criscuolo A."/>
        </authorList>
    </citation>
    <scope>NUCLEOTIDE SEQUENCE [LARGE SCALE GENOMIC DNA]</scope>
    <source>
        <strain evidence="7">CIP 110025</strain>
    </source>
</reference>
<keyword evidence="4" id="KW-0645">Protease</keyword>